<evidence type="ECO:0000256" key="1">
    <source>
        <dbReference type="SAM" id="MobiDB-lite"/>
    </source>
</evidence>
<sequence>MIFHELFVARENTINKKAVGEQLLSGRDDETEQHNGAEQNTDADHRIDDIAIFGTAGTQRDQMTKQQVVNYQQRSQQDIDGKGQLVGKRNVKPHENKIGEDQI</sequence>
<feature type="compositionally biased region" description="Basic and acidic residues" evidence="1">
    <location>
        <begin position="92"/>
        <end position="103"/>
    </location>
</feature>
<organism evidence="2 3">
    <name type="scientific">Aeromonas jandaei</name>
    <dbReference type="NCBI Taxonomy" id="650"/>
    <lineage>
        <taxon>Bacteria</taxon>
        <taxon>Pseudomonadati</taxon>
        <taxon>Pseudomonadota</taxon>
        <taxon>Gammaproteobacteria</taxon>
        <taxon>Aeromonadales</taxon>
        <taxon>Aeromonadaceae</taxon>
        <taxon>Aeromonas</taxon>
    </lineage>
</organism>
<proteinExistence type="predicted"/>
<gene>
    <name evidence="2" type="ORF">HQ399_20205</name>
</gene>
<evidence type="ECO:0000313" key="3">
    <source>
        <dbReference type="Proteomes" id="UP000679312"/>
    </source>
</evidence>
<dbReference type="EMBL" id="CP053881">
    <property type="protein sequence ID" value="QWL64397.1"/>
    <property type="molecule type" value="Genomic_DNA"/>
</dbReference>
<dbReference type="RefSeq" id="WP_215802191.1">
    <property type="nucleotide sequence ID" value="NZ_CP053881.1"/>
</dbReference>
<protein>
    <submittedName>
        <fullName evidence="2">Uncharacterized protein</fullName>
    </submittedName>
</protein>
<feature type="compositionally biased region" description="Basic and acidic residues" evidence="1">
    <location>
        <begin position="26"/>
        <end position="35"/>
    </location>
</feature>
<evidence type="ECO:0000313" key="2">
    <source>
        <dbReference type="EMBL" id="QWL64397.1"/>
    </source>
</evidence>
<feature type="region of interest" description="Disordered" evidence="1">
    <location>
        <begin position="71"/>
        <end position="103"/>
    </location>
</feature>
<feature type="region of interest" description="Disordered" evidence="1">
    <location>
        <begin position="20"/>
        <end position="45"/>
    </location>
</feature>
<reference evidence="2 3" key="1">
    <citation type="journal article" date="2021" name="Front. Microbiol.">
        <title>Prevalence and Genetic Analysis of Chromosomal mcr-3/7 in Aeromonas From U.S. Animal-Derived Samples.</title>
        <authorList>
            <person name="Wang Y."/>
            <person name="Hou N."/>
            <person name="Rasooly R."/>
            <person name="Gu Y."/>
            <person name="He X."/>
        </authorList>
    </citation>
    <scope>NUCLEOTIDE SEQUENCE [LARGE SCALE GENOMIC DNA]</scope>
    <source>
        <strain evidence="2 3">4608</strain>
    </source>
</reference>
<name>A0ABD7ETH8_AERJA</name>
<dbReference type="Proteomes" id="UP000679312">
    <property type="component" value="Chromosome"/>
</dbReference>
<accession>A0ABD7ETH8</accession>
<dbReference type="AlphaFoldDB" id="A0ABD7ETH8"/>